<keyword evidence="2" id="KW-0378">Hydrolase</keyword>
<dbReference type="InterPro" id="IPR029058">
    <property type="entry name" value="AB_hydrolase_fold"/>
</dbReference>
<reference evidence="3" key="1">
    <citation type="submission" date="2016-05" db="EMBL/GenBank/DDBJ databases">
        <title>Comparative genomics of biotechnologically important yeasts.</title>
        <authorList>
            <consortium name="DOE Joint Genome Institute"/>
            <person name="Riley R."/>
            <person name="Haridas S."/>
            <person name="Wolfe K.H."/>
            <person name="Lopes M.R."/>
            <person name="Hittinger C.T."/>
            <person name="Goker M."/>
            <person name="Salamov A."/>
            <person name="Wisecaver J."/>
            <person name="Long T.M."/>
            <person name="Aerts A.L."/>
            <person name="Barry K."/>
            <person name="Choi C."/>
            <person name="Clum A."/>
            <person name="Coughlan A.Y."/>
            <person name="Deshpande S."/>
            <person name="Douglass A.P."/>
            <person name="Hanson S.J."/>
            <person name="Klenk H.-P."/>
            <person name="Labutti K."/>
            <person name="Lapidus A."/>
            <person name="Lindquist E."/>
            <person name="Lipzen A."/>
            <person name="Meier-Kolthoff J.P."/>
            <person name="Ohm R.A."/>
            <person name="Otillar R.P."/>
            <person name="Pangilinan J."/>
            <person name="Peng Y."/>
            <person name="Rokas A."/>
            <person name="Rosa C.A."/>
            <person name="Scheuner C."/>
            <person name="Sibirny A.A."/>
            <person name="Slot J.C."/>
            <person name="Stielow J.B."/>
            <person name="Sun H."/>
            <person name="Kurtzman C.P."/>
            <person name="Blackwell M."/>
            <person name="Grigoriev I.V."/>
            <person name="Jeffries T.W."/>
        </authorList>
    </citation>
    <scope>NUCLEOTIDE SEQUENCE [LARGE SCALE GENOMIC DNA]</scope>
    <source>
        <strain evidence="3">DSM 1968</strain>
    </source>
</reference>
<dbReference type="FunCoup" id="A0A1D2VHJ7">
    <property type="interactions" value="641"/>
</dbReference>
<protein>
    <submittedName>
        <fullName evidence="2">Alpha/beta-hydrolase</fullName>
    </submittedName>
</protein>
<dbReference type="PANTHER" id="PTHR12277">
    <property type="entry name" value="ALPHA/BETA HYDROLASE DOMAIN-CONTAINING PROTEIN"/>
    <property type="match status" value="1"/>
</dbReference>
<feature type="domain" description="AB hydrolase-1" evidence="1">
    <location>
        <begin position="126"/>
        <end position="209"/>
    </location>
</feature>
<dbReference type="InParanoid" id="A0A1D2VHJ7"/>
<organism evidence="2 3">
    <name type="scientific">Ascoidea rubescens DSM 1968</name>
    <dbReference type="NCBI Taxonomy" id="1344418"/>
    <lineage>
        <taxon>Eukaryota</taxon>
        <taxon>Fungi</taxon>
        <taxon>Dikarya</taxon>
        <taxon>Ascomycota</taxon>
        <taxon>Saccharomycotina</taxon>
        <taxon>Saccharomycetes</taxon>
        <taxon>Ascoideaceae</taxon>
        <taxon>Ascoidea</taxon>
    </lineage>
</organism>
<dbReference type="OrthoDB" id="10249433at2759"/>
<gene>
    <name evidence="2" type="ORF">ASCRUDRAFT_35084</name>
</gene>
<sequence length="314" mass="35920">YLGSFLIMSLSSCLKFVLRTVKIMFQVVGSLAALGLIGIYSFQNKLVYPSFANNGRKHVDTPNKYGMPYLAIDLTTKDNVVIKGFVLRHNPLSANYKDKTIVMLSPNAGNIGHYLPTVKIFFREFHYNVVIVSYRGYGYSEGEPSEKGIKLDAEAILNYLIIDEQFKRSSIILYGRSIGGAVGIYMAYINQVLNTDKNFNISAIILENTFLSIHKVIPFIFPLLKYCSFLCHDKWPSEEYVEHISKEIPVLFLSGLKDEIVPSGHMEELHKLSLSDKKVFIKFKNGYHNDTNCQPDYWKHVYKFIEEDVVNRNL</sequence>
<proteinExistence type="predicted"/>
<dbReference type="GO" id="GO:0016020">
    <property type="term" value="C:membrane"/>
    <property type="evidence" value="ECO:0007669"/>
    <property type="project" value="TreeGrafter"/>
</dbReference>
<dbReference type="GO" id="GO:0008474">
    <property type="term" value="F:palmitoyl-(protein) hydrolase activity"/>
    <property type="evidence" value="ECO:0007669"/>
    <property type="project" value="TreeGrafter"/>
</dbReference>
<dbReference type="GeneID" id="30964207"/>
<dbReference type="InterPro" id="IPR000073">
    <property type="entry name" value="AB_hydrolase_1"/>
</dbReference>
<evidence type="ECO:0000313" key="3">
    <source>
        <dbReference type="Proteomes" id="UP000095038"/>
    </source>
</evidence>
<dbReference type="Pfam" id="PF00561">
    <property type="entry name" value="Abhydrolase_1"/>
    <property type="match status" value="1"/>
</dbReference>
<dbReference type="SUPFAM" id="SSF53474">
    <property type="entry name" value="alpha/beta-Hydrolases"/>
    <property type="match status" value="1"/>
</dbReference>
<dbReference type="PANTHER" id="PTHR12277:SF81">
    <property type="entry name" value="PROTEIN ABHD13"/>
    <property type="match status" value="1"/>
</dbReference>
<evidence type="ECO:0000313" key="2">
    <source>
        <dbReference type="EMBL" id="ODV61030.1"/>
    </source>
</evidence>
<dbReference type="AlphaFoldDB" id="A0A1D2VHJ7"/>
<accession>A0A1D2VHJ7</accession>
<feature type="non-terminal residue" evidence="2">
    <location>
        <position position="1"/>
    </location>
</feature>
<dbReference type="Proteomes" id="UP000095038">
    <property type="component" value="Unassembled WGS sequence"/>
</dbReference>
<dbReference type="STRING" id="1344418.A0A1D2VHJ7"/>
<dbReference type="Gene3D" id="3.40.50.1820">
    <property type="entry name" value="alpha/beta hydrolase"/>
    <property type="match status" value="1"/>
</dbReference>
<dbReference type="EMBL" id="KV454480">
    <property type="protein sequence ID" value="ODV61030.1"/>
    <property type="molecule type" value="Genomic_DNA"/>
</dbReference>
<evidence type="ECO:0000259" key="1">
    <source>
        <dbReference type="Pfam" id="PF00561"/>
    </source>
</evidence>
<name>A0A1D2VHJ7_9ASCO</name>
<keyword evidence="3" id="KW-1185">Reference proteome</keyword>
<dbReference type="RefSeq" id="XP_020047337.1">
    <property type="nucleotide sequence ID" value="XM_020190571.1"/>
</dbReference>